<dbReference type="Proteomes" id="UP000023566">
    <property type="component" value="Chromosome"/>
</dbReference>
<evidence type="ECO:0000313" key="1">
    <source>
        <dbReference type="EMBL" id="EZP75462.1"/>
    </source>
</evidence>
<sequence>MKHTEQTACPYCDGHGYVQLLLGGSEICYACLGTGSKQEKQAASKN</sequence>
<organism evidence="1 2">
    <name type="scientific">Parageobacillus genomosp. 1</name>
    <dbReference type="NCBI Taxonomy" id="1295642"/>
    <lineage>
        <taxon>Bacteria</taxon>
        <taxon>Bacillati</taxon>
        <taxon>Bacillota</taxon>
        <taxon>Bacilli</taxon>
        <taxon>Bacillales</taxon>
        <taxon>Anoxybacillaceae</taxon>
        <taxon>Parageobacillus</taxon>
    </lineage>
</organism>
<name>A0ABC9VBN0_9BACL</name>
<evidence type="ECO:0008006" key="3">
    <source>
        <dbReference type="Google" id="ProtNLM"/>
    </source>
</evidence>
<dbReference type="InterPro" id="IPR035272">
    <property type="entry name" value="DUF5351"/>
</dbReference>
<dbReference type="RefSeq" id="WP_043905906.1">
    <property type="nucleotide sequence ID" value="NZ_CM002692.1"/>
</dbReference>
<keyword evidence="2" id="KW-1185">Reference proteome</keyword>
<protein>
    <recommendedName>
        <fullName evidence="3">YuiA family protein</fullName>
    </recommendedName>
</protein>
<gene>
    <name evidence="1" type="ORF">H839_15217</name>
</gene>
<dbReference type="EMBL" id="AOTZ01000008">
    <property type="protein sequence ID" value="EZP75462.1"/>
    <property type="molecule type" value="Genomic_DNA"/>
</dbReference>
<dbReference type="Pfam" id="PF17302">
    <property type="entry name" value="DUF5351"/>
    <property type="match status" value="1"/>
</dbReference>
<dbReference type="InterPro" id="IPR036410">
    <property type="entry name" value="HSP_DnaJ_Cys-rich_dom_sf"/>
</dbReference>
<comment type="caution">
    <text evidence="1">The sequence shown here is derived from an EMBL/GenBank/DDBJ whole genome shotgun (WGS) entry which is preliminary data.</text>
</comment>
<dbReference type="SUPFAM" id="SSF57938">
    <property type="entry name" value="DnaJ/Hsp40 cysteine-rich domain"/>
    <property type="match status" value="1"/>
</dbReference>
<accession>A0ABC9VBN0</accession>
<dbReference type="AlphaFoldDB" id="A0ABC9VBN0"/>
<evidence type="ECO:0000313" key="2">
    <source>
        <dbReference type="Proteomes" id="UP000023566"/>
    </source>
</evidence>
<reference evidence="1 2" key="1">
    <citation type="journal article" date="2014" name="Appl. Microbiol. Biotechnol.">
        <title>Transformable facultative thermophile Geobacillus stearothermophilus NUB3621 as a host strain for metabolic engineering.</title>
        <authorList>
            <person name="Blanchard K."/>
            <person name="Robic S."/>
            <person name="Matsumura I."/>
        </authorList>
    </citation>
    <scope>NUCLEOTIDE SEQUENCE [LARGE SCALE GENOMIC DNA]</scope>
    <source>
        <strain evidence="1 2">NUB3621</strain>
    </source>
</reference>
<proteinExistence type="predicted"/>
<dbReference type="Gene3D" id="6.20.20.10">
    <property type="match status" value="1"/>
</dbReference>